<feature type="transmembrane region" description="Helical" evidence="6">
    <location>
        <begin position="68"/>
        <end position="87"/>
    </location>
</feature>
<gene>
    <name evidence="8" type="ORF">ACFPTN_15270</name>
</gene>
<dbReference type="RefSeq" id="WP_096444831.1">
    <property type="nucleotide sequence ID" value="NZ_JBHSOG010000059.1"/>
</dbReference>
<proteinExistence type="predicted"/>
<reference evidence="9" key="1">
    <citation type="journal article" date="2019" name="Int. J. Syst. Evol. Microbiol.">
        <title>The Global Catalogue of Microorganisms (GCM) 10K type strain sequencing project: providing services to taxonomists for standard genome sequencing and annotation.</title>
        <authorList>
            <consortium name="The Broad Institute Genomics Platform"/>
            <consortium name="The Broad Institute Genome Sequencing Center for Infectious Disease"/>
            <person name="Wu L."/>
            <person name="Ma J."/>
        </authorList>
    </citation>
    <scope>NUCLEOTIDE SEQUENCE [LARGE SCALE GENOMIC DNA]</scope>
    <source>
        <strain evidence="9">SHR3</strain>
    </source>
</reference>
<evidence type="ECO:0000313" key="9">
    <source>
        <dbReference type="Proteomes" id="UP001595974"/>
    </source>
</evidence>
<feature type="transmembrane region" description="Helical" evidence="6">
    <location>
        <begin position="34"/>
        <end position="56"/>
    </location>
</feature>
<evidence type="ECO:0000256" key="1">
    <source>
        <dbReference type="ARBA" id="ARBA00004651"/>
    </source>
</evidence>
<feature type="transmembrane region" description="Helical" evidence="6">
    <location>
        <begin position="151"/>
        <end position="168"/>
    </location>
</feature>
<feature type="transmembrane region" description="Helical" evidence="6">
    <location>
        <begin position="12"/>
        <end position="28"/>
    </location>
</feature>
<comment type="caution">
    <text evidence="8">The sequence shown here is derived from an EMBL/GenBank/DDBJ whole genome shotgun (WGS) entry which is preliminary data.</text>
</comment>
<dbReference type="InterPro" id="IPR037185">
    <property type="entry name" value="EmrE-like"/>
</dbReference>
<dbReference type="Pfam" id="PF00892">
    <property type="entry name" value="EamA"/>
    <property type="match status" value="2"/>
</dbReference>
<dbReference type="Proteomes" id="UP001595974">
    <property type="component" value="Unassembled WGS sequence"/>
</dbReference>
<comment type="subcellular location">
    <subcellularLocation>
        <location evidence="1">Cell membrane</location>
        <topology evidence="1">Multi-pass membrane protein</topology>
    </subcellularLocation>
</comment>
<dbReference type="InterPro" id="IPR051258">
    <property type="entry name" value="Diverse_Substrate_Transporter"/>
</dbReference>
<dbReference type="SUPFAM" id="SSF103481">
    <property type="entry name" value="Multidrug resistance efflux transporter EmrE"/>
    <property type="match status" value="2"/>
</dbReference>
<feature type="domain" description="EamA" evidence="7">
    <location>
        <begin position="150"/>
        <end position="282"/>
    </location>
</feature>
<dbReference type="PANTHER" id="PTHR42920">
    <property type="entry name" value="OS03G0707200 PROTEIN-RELATED"/>
    <property type="match status" value="1"/>
</dbReference>
<feature type="domain" description="EamA" evidence="7">
    <location>
        <begin position="9"/>
        <end position="140"/>
    </location>
</feature>
<sequence length="296" mass="32121">MNSSGHHLKADLMLVFTTFIAAAGWIFSKEALGGLPPLLFIGLRFVLAGLVLAVFAVPQLRALDRRGLCRGFLIGTLFACAITLWILGLQHTRHLGESSFIASLGIVLVPVFARLFFGERPPASTWAALLPALAGFACLSLAHGFRVEPGQWFFLGAAVVFALLFNVNSHVVRNVPVLVLSTLQMLVVGLLVLPTALWFERWPEQVPAAALGWLVASALIATTLRFLLQLYGQSLTTPSHAAVILMLEPVWTAIAAAWWFAETMTGLQLAGCALIFAALLISRWNWVRGLFKGRPG</sequence>
<dbReference type="EMBL" id="JBHSOG010000059">
    <property type="protein sequence ID" value="MFC5770740.1"/>
    <property type="molecule type" value="Genomic_DNA"/>
</dbReference>
<name>A0ABW1AUA7_9RHOO</name>
<feature type="transmembrane region" description="Helical" evidence="6">
    <location>
        <begin position="240"/>
        <end position="261"/>
    </location>
</feature>
<dbReference type="PANTHER" id="PTHR42920:SF5">
    <property type="entry name" value="EAMA DOMAIN-CONTAINING PROTEIN"/>
    <property type="match status" value="1"/>
</dbReference>
<evidence type="ECO:0000256" key="5">
    <source>
        <dbReference type="ARBA" id="ARBA00023136"/>
    </source>
</evidence>
<keyword evidence="2" id="KW-1003">Cell membrane</keyword>
<evidence type="ECO:0000256" key="2">
    <source>
        <dbReference type="ARBA" id="ARBA00022475"/>
    </source>
</evidence>
<feature type="transmembrane region" description="Helical" evidence="6">
    <location>
        <begin position="124"/>
        <end position="145"/>
    </location>
</feature>
<evidence type="ECO:0000256" key="6">
    <source>
        <dbReference type="SAM" id="Phobius"/>
    </source>
</evidence>
<organism evidence="8 9">
    <name type="scientific">Thauera sinica</name>
    <dbReference type="NCBI Taxonomy" id="2665146"/>
    <lineage>
        <taxon>Bacteria</taxon>
        <taxon>Pseudomonadati</taxon>
        <taxon>Pseudomonadota</taxon>
        <taxon>Betaproteobacteria</taxon>
        <taxon>Rhodocyclales</taxon>
        <taxon>Zoogloeaceae</taxon>
        <taxon>Thauera</taxon>
    </lineage>
</organism>
<evidence type="ECO:0000313" key="8">
    <source>
        <dbReference type="EMBL" id="MFC5770740.1"/>
    </source>
</evidence>
<feature type="transmembrane region" description="Helical" evidence="6">
    <location>
        <begin position="99"/>
        <end position="117"/>
    </location>
</feature>
<accession>A0ABW1AUA7</accession>
<keyword evidence="3 6" id="KW-0812">Transmembrane</keyword>
<feature type="transmembrane region" description="Helical" evidence="6">
    <location>
        <begin position="175"/>
        <end position="198"/>
    </location>
</feature>
<evidence type="ECO:0000259" key="7">
    <source>
        <dbReference type="Pfam" id="PF00892"/>
    </source>
</evidence>
<protein>
    <submittedName>
        <fullName evidence="8">DMT family transporter</fullName>
    </submittedName>
</protein>
<dbReference type="InterPro" id="IPR000620">
    <property type="entry name" value="EamA_dom"/>
</dbReference>
<feature type="transmembrane region" description="Helical" evidence="6">
    <location>
        <begin position="210"/>
        <end position="228"/>
    </location>
</feature>
<feature type="transmembrane region" description="Helical" evidence="6">
    <location>
        <begin position="267"/>
        <end position="286"/>
    </location>
</feature>
<keyword evidence="4 6" id="KW-1133">Transmembrane helix</keyword>
<evidence type="ECO:0000256" key="4">
    <source>
        <dbReference type="ARBA" id="ARBA00022989"/>
    </source>
</evidence>
<evidence type="ECO:0000256" key="3">
    <source>
        <dbReference type="ARBA" id="ARBA00022692"/>
    </source>
</evidence>
<keyword evidence="5 6" id="KW-0472">Membrane</keyword>
<keyword evidence="9" id="KW-1185">Reference proteome</keyword>